<keyword evidence="2" id="KW-1185">Reference proteome</keyword>
<reference evidence="2" key="1">
    <citation type="submission" date="2016-04" db="EMBL/GenBank/DDBJ databases">
        <authorList>
            <person name="Zhang B."/>
        </authorList>
    </citation>
    <scope>NUCLEOTIDE SEQUENCE [LARGE SCALE GENOMIC DNA]</scope>
    <source>
        <strain evidence="2">S10</strain>
    </source>
</reference>
<evidence type="ECO:0000313" key="1">
    <source>
        <dbReference type="EMBL" id="AMW11967.1"/>
    </source>
</evidence>
<gene>
    <name evidence="1" type="ORF">A4E84_22175</name>
</gene>
<dbReference type="EMBL" id="CP015098">
    <property type="protein sequence ID" value="AMW11967.1"/>
    <property type="molecule type" value="Genomic_DNA"/>
</dbReference>
<dbReference type="AlphaFoldDB" id="A0A143C3B7"/>
<evidence type="ECO:0000313" key="2">
    <source>
        <dbReference type="Proteomes" id="UP000076096"/>
    </source>
</evidence>
<accession>A0A143C3B7</accession>
<sequence length="227" mass="25367">MGPLTFASYEGNLTLTFPRELSNAEIYEVPEVMLGGEGSSFKFGPSVYIACHDLLVVAKDIQVFGTGDESEMSVLLNVANLISENVKIRVESAQLHLLCNDLSYPWTQYQKKLNPSKLRSDAREASALYLELRRIVLRFKDAKKGEAALFQPFVDNLIIGENRRARTALDFLQSIGCVELRNSMYLLDLAEFAKLGISRPQLRELEMSEAVVAVSQRLVEFASGKGR</sequence>
<dbReference type="Proteomes" id="UP000076096">
    <property type="component" value="Chromosome"/>
</dbReference>
<dbReference type="KEGG" id="stsi:A4E84_22175"/>
<organism evidence="1 2">
    <name type="scientific">Streptomyces qaidamensis</name>
    <dbReference type="NCBI Taxonomy" id="1783515"/>
    <lineage>
        <taxon>Bacteria</taxon>
        <taxon>Bacillati</taxon>
        <taxon>Actinomycetota</taxon>
        <taxon>Actinomycetes</taxon>
        <taxon>Kitasatosporales</taxon>
        <taxon>Streptomycetaceae</taxon>
        <taxon>Streptomyces</taxon>
        <taxon>Streptomyces aurantiacus group</taxon>
    </lineage>
</organism>
<name>A0A143C3B7_9ACTN</name>
<proteinExistence type="predicted"/>
<protein>
    <submittedName>
        <fullName evidence="1">Uncharacterized protein</fullName>
    </submittedName>
</protein>